<dbReference type="InterPro" id="IPR001194">
    <property type="entry name" value="cDENN_dom"/>
</dbReference>
<dbReference type="GO" id="GO:0042981">
    <property type="term" value="P:regulation of apoptotic process"/>
    <property type="evidence" value="ECO:0007669"/>
    <property type="project" value="TreeGrafter"/>
</dbReference>
<dbReference type="Pfam" id="PF02141">
    <property type="entry name" value="DENN"/>
    <property type="match status" value="1"/>
</dbReference>
<feature type="region of interest" description="Disordered" evidence="14">
    <location>
        <begin position="650"/>
        <end position="803"/>
    </location>
</feature>
<feature type="compositionally biased region" description="Acidic residues" evidence="14">
    <location>
        <begin position="583"/>
        <end position="601"/>
    </location>
</feature>
<protein>
    <recommendedName>
        <fullName evidence="4">MAP kinase-activating death domain protein</fullName>
    </recommendedName>
    <alternativeName>
        <fullName evidence="12">Rab3 GDP/GTP exchange factor</fullName>
    </alternativeName>
    <alternativeName>
        <fullName evidence="13">Rab3 GDP/GTP exchange protein</fullName>
    </alternativeName>
</protein>
<dbReference type="SMART" id="SM00801">
    <property type="entry name" value="dDENN"/>
    <property type="match status" value="1"/>
</dbReference>
<reference evidence="16" key="1">
    <citation type="submission" date="2025-08" db="UniProtKB">
        <authorList>
            <consortium name="Ensembl"/>
        </authorList>
    </citation>
    <scope>IDENTIFICATION</scope>
</reference>
<keyword evidence="7" id="KW-0344">Guanine-nucleotide releasing factor</keyword>
<evidence type="ECO:0000313" key="16">
    <source>
        <dbReference type="Ensembl" id="ENSSGRP00000019798.1"/>
    </source>
</evidence>
<gene>
    <name evidence="16" type="primary">madd</name>
</gene>
<feature type="compositionally biased region" description="Low complexity" evidence="14">
    <location>
        <begin position="792"/>
        <end position="803"/>
    </location>
</feature>
<dbReference type="SMART" id="SM00799">
    <property type="entry name" value="DENN"/>
    <property type="match status" value="1"/>
</dbReference>
<keyword evidence="9" id="KW-0472">Membrane</keyword>
<evidence type="ECO:0000256" key="12">
    <source>
        <dbReference type="ARBA" id="ARBA00079552"/>
    </source>
</evidence>
<dbReference type="PANTHER" id="PTHR13008:SF7">
    <property type="entry name" value="MAP KINASE-ACTIVATING DEATH DOMAIN PROTEIN"/>
    <property type="match status" value="1"/>
</dbReference>
<feature type="region of interest" description="Disordered" evidence="14">
    <location>
        <begin position="996"/>
        <end position="1026"/>
    </location>
</feature>
<feature type="region of interest" description="Disordered" evidence="14">
    <location>
        <begin position="577"/>
        <end position="607"/>
    </location>
</feature>
<dbReference type="InterPro" id="IPR005113">
    <property type="entry name" value="uDENN_dom"/>
</dbReference>
<dbReference type="Pfam" id="PF03456">
    <property type="entry name" value="uDENN"/>
    <property type="match status" value="1"/>
</dbReference>
<dbReference type="GO" id="GO:0006915">
    <property type="term" value="P:apoptotic process"/>
    <property type="evidence" value="ECO:0007669"/>
    <property type="project" value="UniProtKB-KW"/>
</dbReference>
<dbReference type="FunFam" id="3.40.50.11500:FF:000002">
    <property type="entry name" value="MAP kinase-activating death domain protein-like Protein"/>
    <property type="match status" value="1"/>
</dbReference>
<proteinExistence type="inferred from homology"/>
<dbReference type="InterPro" id="IPR005112">
    <property type="entry name" value="dDENN_dom"/>
</dbReference>
<evidence type="ECO:0000256" key="10">
    <source>
        <dbReference type="ARBA" id="ARBA00060181"/>
    </source>
</evidence>
<evidence type="ECO:0000256" key="5">
    <source>
        <dbReference type="ARBA" id="ARBA00022475"/>
    </source>
</evidence>
<evidence type="ECO:0000256" key="8">
    <source>
        <dbReference type="ARBA" id="ARBA00022703"/>
    </source>
</evidence>
<evidence type="ECO:0000256" key="9">
    <source>
        <dbReference type="ARBA" id="ARBA00023136"/>
    </source>
</evidence>
<keyword evidence="6" id="KW-0963">Cytoplasm</keyword>
<sequence>MEKKKPCPRLLDYLVVVGARQPSSDSVAQTPQLLRRYPLEDHNDFPLAPDVVFFCQPEGCLSIRQRRVSLRDDTSFVFTLTDKDSGITRYGICLNFYRSFQKGHHRPRSEGKGKRSFWNSEPGSSGKSPRSKCSGRLAPQNQNSTLTSLCILSHYPFFSTFRECLYILKRMVDCCSQRLNQRPGAAKSAQRDTMWRVFTGALSVEEKEKGSQVLQDLREIESWVYRLLRSPVPVAGQRRVDVEVLPHELQPALTFALPDPSRFSIVDFPLHLPLELLGVDACLQVLACILLEHKVVLQSRDYNALSMSVMAFVSMIYPLEYMFPVIPLLPTCMASAEQLLLAPTPYVIGVPASFFLYKSDFKMPDDVWLVDLDCNKVTVPSNAELLPPLPEPEASELKKHLKQALASMSLNTQPILNLEKFQDGQELSLLPPVRDKASPSSTEFNPLIYGNDVDSVDVATRVAMVRFFNSPNVLQGFQMHTRTLRLFPRPVVAFQATSFLASRPRRNGFTEKLSHTQAVEYYGEWALKPTNLAFQRIHNNVYDPSLIGDKPKWYAHQLQPVFYRVYDGSSRLAEALSGPLQDETNDSDPTDDSGSDSEAYDDSSSSYSSLGDFVNEMIKGEIQGDTPNVDTLTHAALGDADEVEIHDFQEYKGDNGDPDPEAPPEAADSQPLRSSSSTTASSSPSTVIQGKHNATAGVTLPNAVPGLGAPPFTRPTPDLVPVDPANKRREYDNPYFEPQYGFPSEEDTEADEQEESYTPRFNQNLNGNKPSRPLRPSSLKLPGESDGEGDSRNSSPNSISNNSSDGFGGLMSFASNLYKNHGTSFSLSSLALPNKAREKNTPFPSLKVFGLNSLMEIVTEIGPGSGEGGFCPLLHASPKPVSYISHENQQFLKEVVQSVHDGQGVGWLNMKKVRRLLENEQLRVFVLSKLNRAVQSEEDAQQEVIRDVEINRKVYKGMLDLLKCTVSSLEHSYTNAGLGGMASVFSLLEIARTHYQTKDPEKRKRSPTEGVSSPGSKESPSGRMESARAAGVLLVPRIQLPPPSPGKSSQQFDTRSLNEENFIASIGVINGWKEMDADYVFSTGADGAKQRLEGGDTEEKKSQISADSGLSVTSGSQVSNSSGETLGADSDLSSTAGDGLTGRHAQHLNLSRGTLSDSEIETNPATSSVFGKTHKLKPGVKEPLGVNKGAPAPPLEDISMRIYLCEGLLGRDKSSVWDQLEDAAMETFSLSKERSTLWDQMQFWEDAYLDAVMLEREGMGMDQGPQEMIDRYLSLGEHDRKRLEDDEDRLLATLLHNMIAYMLMIKVNKNDIRKKVRRLMGKSHIGLSHSQEINEVLDRLAHLSGRELPIRPSGSRHIKKQTFVVHAGTDTTGDIFFMEVCDDCIVLRSNIGTVYERWWYEKLINMTYCPKTKVLCLWRRNGQETQLNKFYTKKCRELYYCVKDSMERAAARQQSIKPGPELGGEFPVQDMKTGEGGLLQVTLEGINLKFMHSQFLKLKKW</sequence>
<evidence type="ECO:0000256" key="13">
    <source>
        <dbReference type="ARBA" id="ARBA00081633"/>
    </source>
</evidence>
<feature type="compositionally biased region" description="Low complexity" evidence="14">
    <location>
        <begin position="664"/>
        <end position="686"/>
    </location>
</feature>
<dbReference type="Ensembl" id="ENSSGRT00000021384.1">
    <property type="protein sequence ID" value="ENSSGRP00000019798.1"/>
    <property type="gene ID" value="ENSSGRG00000004025.1"/>
</dbReference>
<comment type="subcellular location">
    <subcellularLocation>
        <location evidence="1">Cell membrane</location>
    </subcellularLocation>
    <subcellularLocation>
        <location evidence="2">Cytoplasm</location>
    </subcellularLocation>
</comment>
<evidence type="ECO:0000256" key="1">
    <source>
        <dbReference type="ARBA" id="ARBA00004236"/>
    </source>
</evidence>
<evidence type="ECO:0000256" key="14">
    <source>
        <dbReference type="SAM" id="MobiDB-lite"/>
    </source>
</evidence>
<dbReference type="Proteomes" id="UP000472262">
    <property type="component" value="Unassembled WGS sequence"/>
</dbReference>
<dbReference type="InterPro" id="IPR057469">
    <property type="entry name" value="PH_MADD"/>
</dbReference>
<reference evidence="16" key="2">
    <citation type="submission" date="2025-09" db="UniProtKB">
        <authorList>
            <consortium name="Ensembl"/>
        </authorList>
    </citation>
    <scope>IDENTIFICATION</scope>
</reference>
<dbReference type="GO" id="GO:0005085">
    <property type="term" value="F:guanyl-nucleotide exchange factor activity"/>
    <property type="evidence" value="ECO:0007669"/>
    <property type="project" value="UniProtKB-KW"/>
</dbReference>
<comment type="similarity">
    <text evidence="3">Belongs to the MADD family.</text>
</comment>
<name>A0A672L860_SINGR</name>
<feature type="compositionally biased region" description="Polar residues" evidence="14">
    <location>
        <begin position="117"/>
        <end position="128"/>
    </location>
</feature>
<feature type="compositionally biased region" description="Basic and acidic residues" evidence="14">
    <location>
        <begin position="1090"/>
        <end position="1102"/>
    </location>
</feature>
<comment type="function">
    <text evidence="10">Guanyl-nucleotide exchange factor that regulates small GTPases of the Rab family. Converts GDP-bound inactive form of RAB27A and RAB27B to the GTP-bound active forms. Converts GDP-bound inactive form of RAB3A, RAB3C and RAB3D to the GTP-bound active forms, GTPases involved in synaptic vesicle exocytosis and vesicle secretion. Plays a role in synaptic vesicle formation and in vesicle trafficking at the neuromuscular junction. Involved in up-regulating a post-docking step of synaptic exocytosis in central synapses. Probably by binding to the motor proteins KIF1B and KIF1A, mediates motor-dependent transport of GTP-RAB3A-positive vesicles to the presynaptic nerve terminals. Plays a role in TNFA-mediated activation of the MAPK pathway, including ERK1/2. May link TNFRSF1A with MAP kinase activation. May be involved in the regulation of TNFA-induced apoptosis.</text>
</comment>
<evidence type="ECO:0000256" key="2">
    <source>
        <dbReference type="ARBA" id="ARBA00004496"/>
    </source>
</evidence>
<dbReference type="InterPro" id="IPR056574">
    <property type="entry name" value="Death_MADD"/>
</dbReference>
<dbReference type="InterPro" id="IPR039980">
    <property type="entry name" value="MADD"/>
</dbReference>
<feature type="compositionally biased region" description="Polar residues" evidence="14">
    <location>
        <begin position="759"/>
        <end position="769"/>
    </location>
</feature>
<feature type="compositionally biased region" description="Polar residues" evidence="14">
    <location>
        <begin position="1148"/>
        <end position="1170"/>
    </location>
</feature>
<dbReference type="GO" id="GO:0032483">
    <property type="term" value="P:regulation of Rab protein signal transduction"/>
    <property type="evidence" value="ECO:0007669"/>
    <property type="project" value="TreeGrafter"/>
</dbReference>
<evidence type="ECO:0000256" key="6">
    <source>
        <dbReference type="ARBA" id="ARBA00022490"/>
    </source>
</evidence>
<evidence type="ECO:0000256" key="4">
    <source>
        <dbReference type="ARBA" id="ARBA00017868"/>
    </source>
</evidence>
<accession>A0A672L860</accession>
<comment type="subunit">
    <text evidence="11">Interacts (via death domain) with TNFRSF1A (via death domain). Interacts with PIDD1. Interacts with YWHAZ. Interacts (via death domain) with KIF1B; links the motor KIF1B to Rab3-carrying vesicles in anterograde synaptic vesicle transport. Interacts with KIF1A. Interacts (via uDENN domain) with RAB3A, RAB3B, RAB3C and RAB3D; the GTP-bound form of the Rab proteins is preferred for interaction.</text>
</comment>
<dbReference type="GO" id="GO:0005829">
    <property type="term" value="C:cytosol"/>
    <property type="evidence" value="ECO:0007669"/>
    <property type="project" value="TreeGrafter"/>
</dbReference>
<evidence type="ECO:0000256" key="7">
    <source>
        <dbReference type="ARBA" id="ARBA00022658"/>
    </source>
</evidence>
<organism evidence="16 17">
    <name type="scientific">Sinocyclocheilus grahami</name>
    <name type="common">Dianchi golden-line fish</name>
    <name type="synonym">Barbus grahami</name>
    <dbReference type="NCBI Taxonomy" id="75366"/>
    <lineage>
        <taxon>Eukaryota</taxon>
        <taxon>Metazoa</taxon>
        <taxon>Chordata</taxon>
        <taxon>Craniata</taxon>
        <taxon>Vertebrata</taxon>
        <taxon>Euteleostomi</taxon>
        <taxon>Actinopterygii</taxon>
        <taxon>Neopterygii</taxon>
        <taxon>Teleostei</taxon>
        <taxon>Ostariophysi</taxon>
        <taxon>Cypriniformes</taxon>
        <taxon>Cyprinidae</taxon>
        <taxon>Cyprininae</taxon>
        <taxon>Sinocyclocheilus</taxon>
    </lineage>
</organism>
<dbReference type="PANTHER" id="PTHR13008">
    <property type="entry name" value="MAP-KINASE ACTIVATING DEATH DOMAIN PROTEIN MADD /DENN/AEX-3 C.ELEGANS"/>
    <property type="match status" value="1"/>
</dbReference>
<feature type="compositionally biased region" description="Acidic residues" evidence="14">
    <location>
        <begin position="744"/>
        <end position="755"/>
    </location>
</feature>
<dbReference type="Gene3D" id="3.40.50.11500">
    <property type="match status" value="1"/>
</dbReference>
<evidence type="ECO:0000259" key="15">
    <source>
        <dbReference type="PROSITE" id="PS50211"/>
    </source>
</evidence>
<keyword evidence="17" id="KW-1185">Reference proteome</keyword>
<dbReference type="PROSITE" id="PS50211">
    <property type="entry name" value="DENN"/>
    <property type="match status" value="1"/>
</dbReference>
<dbReference type="Pfam" id="PF25328">
    <property type="entry name" value="PH_MADD"/>
    <property type="match status" value="1"/>
</dbReference>
<keyword evidence="5" id="KW-1003">Cell membrane</keyword>
<evidence type="ECO:0000313" key="17">
    <source>
        <dbReference type="Proteomes" id="UP000472262"/>
    </source>
</evidence>
<keyword evidence="8" id="KW-0053">Apoptosis</keyword>
<evidence type="ECO:0000256" key="3">
    <source>
        <dbReference type="ARBA" id="ARBA00005978"/>
    </source>
</evidence>
<dbReference type="InterPro" id="IPR043153">
    <property type="entry name" value="DENN_C"/>
</dbReference>
<dbReference type="Gene3D" id="3.30.450.200">
    <property type="match status" value="1"/>
</dbReference>
<dbReference type="Pfam" id="PF23629">
    <property type="entry name" value="Death_MADD"/>
    <property type="match status" value="1"/>
</dbReference>
<dbReference type="GO" id="GO:0005886">
    <property type="term" value="C:plasma membrane"/>
    <property type="evidence" value="ECO:0007669"/>
    <property type="project" value="UniProtKB-SubCell"/>
</dbReference>
<dbReference type="InterPro" id="IPR037516">
    <property type="entry name" value="Tripartite_DENN"/>
</dbReference>
<feature type="region of interest" description="Disordered" evidence="14">
    <location>
        <begin position="1090"/>
        <end position="1192"/>
    </location>
</feature>
<feature type="region of interest" description="Disordered" evidence="14">
    <location>
        <begin position="103"/>
        <end position="137"/>
    </location>
</feature>
<feature type="compositionally biased region" description="Low complexity" evidence="14">
    <location>
        <begin position="1111"/>
        <end position="1123"/>
    </location>
</feature>
<dbReference type="SMART" id="SM00800">
    <property type="entry name" value="uDENN"/>
    <property type="match status" value="1"/>
</dbReference>
<feature type="domain" description="UDENN" evidence="15">
    <location>
        <begin position="13"/>
        <end position="533"/>
    </location>
</feature>
<feature type="compositionally biased region" description="Polar residues" evidence="14">
    <location>
        <begin position="1009"/>
        <end position="1019"/>
    </location>
</feature>
<evidence type="ECO:0000256" key="11">
    <source>
        <dbReference type="ARBA" id="ARBA00064743"/>
    </source>
</evidence>